<evidence type="ECO:0000259" key="7">
    <source>
        <dbReference type="Pfam" id="PF01321"/>
    </source>
</evidence>
<dbReference type="InterPro" id="IPR029149">
    <property type="entry name" value="Creatin/AminoP/Spt16_N"/>
</dbReference>
<dbReference type="HOGENOM" id="CLU_017266_4_0_7"/>
<evidence type="ECO:0000313" key="9">
    <source>
        <dbReference type="Proteomes" id="UP000001522"/>
    </source>
</evidence>
<dbReference type="Pfam" id="PF00557">
    <property type="entry name" value="Peptidase_M24"/>
    <property type="match status" value="1"/>
</dbReference>
<dbReference type="KEGG" id="hms:HMU12830"/>
<proteinExistence type="inferred from homology"/>
<evidence type="ECO:0000313" key="8">
    <source>
        <dbReference type="EMBL" id="CBG40537.1"/>
    </source>
</evidence>
<keyword evidence="2 5" id="KW-0479">Metal-binding</keyword>
<dbReference type="Gene3D" id="3.90.230.10">
    <property type="entry name" value="Creatinase/methionine aminopeptidase superfamily"/>
    <property type="match status" value="1"/>
</dbReference>
<dbReference type="Gene3D" id="3.40.350.10">
    <property type="entry name" value="Creatinase/prolidase N-terminal domain"/>
    <property type="match status" value="1"/>
</dbReference>
<accession>D3UJ62</accession>
<dbReference type="GO" id="GO:0008237">
    <property type="term" value="F:metallopeptidase activity"/>
    <property type="evidence" value="ECO:0007669"/>
    <property type="project" value="UniProtKB-KW"/>
</dbReference>
<keyword evidence="8" id="KW-0224">Dipeptidase</keyword>
<evidence type="ECO:0000256" key="1">
    <source>
        <dbReference type="ARBA" id="ARBA00022670"/>
    </source>
</evidence>
<dbReference type="AlphaFoldDB" id="D3UJ62"/>
<organism evidence="8 9">
    <name type="scientific">Helicobacter mustelae (strain ATCC 43772 / CCUG 25715 / CIP 103759 / LMG 18044 / NCTC 12198 / R85-136P)</name>
    <name type="common">Campylobacter mustelae</name>
    <dbReference type="NCBI Taxonomy" id="679897"/>
    <lineage>
        <taxon>Bacteria</taxon>
        <taxon>Pseudomonadati</taxon>
        <taxon>Campylobacterota</taxon>
        <taxon>Epsilonproteobacteria</taxon>
        <taxon>Campylobacterales</taxon>
        <taxon>Helicobacteraceae</taxon>
        <taxon>Helicobacter</taxon>
    </lineage>
</organism>
<feature type="domain" description="Peptidase M24" evidence="6">
    <location>
        <begin position="120"/>
        <end position="334"/>
    </location>
</feature>
<sequence length="345" mass="39533">MRNFITSNENAQFYECGYNCDNAWFAKLEGNSFFITDGRYTTEAREFIRSGTEIIESHDITASLISLLNSQKIRELYFDPTQLSFSTYQELSAKTQVKLIGEKKFHQKIRICKTPQEIAKLERSQILNQQAYQKVARFLQERGEGGTEKSLHYQIEGFLRDEGNYELSFLPIFGINQNAAKPHALPSKTSLKQKDLILLDAGIKFERYCSDCTRSAQFDKEMHFGKDQHFADPFRQKIYDIVRRAQEKTIEQIREGMTGREIDKIGREIISQEGYGEYFTHGTGHGIGLDIHELPIISARSEEKVSEGMVFSIEPGIYLPGDFGVRIEDLVVIKNGRAEVLAQIL</sequence>
<keyword evidence="1" id="KW-0645">Protease</keyword>
<dbReference type="GO" id="GO:0006508">
    <property type="term" value="P:proteolysis"/>
    <property type="evidence" value="ECO:0007669"/>
    <property type="project" value="UniProtKB-KW"/>
</dbReference>
<dbReference type="InterPro" id="IPR000994">
    <property type="entry name" value="Pept_M24"/>
</dbReference>
<dbReference type="InterPro" id="IPR050659">
    <property type="entry name" value="Peptidase_M24B"/>
</dbReference>
<evidence type="ECO:0000256" key="4">
    <source>
        <dbReference type="ARBA" id="ARBA00023049"/>
    </source>
</evidence>
<dbReference type="eggNOG" id="COG0006">
    <property type="taxonomic scope" value="Bacteria"/>
</dbReference>
<dbReference type="PANTHER" id="PTHR46112:SF3">
    <property type="entry name" value="AMINOPEPTIDASE YPDF"/>
    <property type="match status" value="1"/>
</dbReference>
<dbReference type="RefSeq" id="WP_013023604.1">
    <property type="nucleotide sequence ID" value="NC_013949.1"/>
</dbReference>
<dbReference type="Pfam" id="PF01321">
    <property type="entry name" value="Creatinase_N"/>
    <property type="match status" value="1"/>
</dbReference>
<gene>
    <name evidence="8" type="ordered locus">HMU12830</name>
</gene>
<dbReference type="InterPro" id="IPR001131">
    <property type="entry name" value="Peptidase_M24B_aminopep-P_CS"/>
</dbReference>
<protein>
    <submittedName>
        <fullName evidence="8">Putative metallopeptidase</fullName>
        <ecNumber evidence="8">3.4.13.9</ecNumber>
    </submittedName>
</protein>
<dbReference type="EMBL" id="FN555004">
    <property type="protein sequence ID" value="CBG40537.1"/>
    <property type="molecule type" value="Genomic_DNA"/>
</dbReference>
<evidence type="ECO:0000256" key="3">
    <source>
        <dbReference type="ARBA" id="ARBA00022801"/>
    </source>
</evidence>
<reference evidence="8 9" key="1">
    <citation type="journal article" date="2010" name="BMC Genomics">
        <title>Comparative genomics and proteomics of Helicobacter mustelae, an ulcerogenic and carcinogenic gastric pathogen.</title>
        <authorList>
            <person name="O'Toole P.W."/>
            <person name="Snelling W.J."/>
            <person name="Canchaya C."/>
            <person name="Forde B.M."/>
            <person name="Hardie K.R."/>
            <person name="Josenhans C."/>
            <person name="Graham R.L.J."/>
            <person name="McMullan G."/>
            <person name="Parkhill J."/>
            <person name="Belda E."/>
            <person name="Bentley S.D."/>
        </authorList>
    </citation>
    <scope>NUCLEOTIDE SEQUENCE [LARGE SCALE GENOMIC DNA]</scope>
    <source>
        <strain evidence="9">ATCC 43772 / LMG 18044 / NCTC 12198 / 12198</strain>
    </source>
</reference>
<dbReference type="STRING" id="679897.HMU12830"/>
<evidence type="ECO:0000259" key="6">
    <source>
        <dbReference type="Pfam" id="PF00557"/>
    </source>
</evidence>
<dbReference type="EC" id="3.4.13.9" evidence="8"/>
<dbReference type="SUPFAM" id="SSF55920">
    <property type="entry name" value="Creatinase/aminopeptidase"/>
    <property type="match status" value="1"/>
</dbReference>
<name>D3UJ62_HELM1</name>
<feature type="domain" description="Creatinase N-terminal" evidence="7">
    <location>
        <begin position="5"/>
        <end position="111"/>
    </location>
</feature>
<dbReference type="Proteomes" id="UP000001522">
    <property type="component" value="Chromosome"/>
</dbReference>
<dbReference type="PROSITE" id="PS00491">
    <property type="entry name" value="PROLINE_PEPTIDASE"/>
    <property type="match status" value="1"/>
</dbReference>
<evidence type="ECO:0000256" key="2">
    <source>
        <dbReference type="ARBA" id="ARBA00022723"/>
    </source>
</evidence>
<keyword evidence="9" id="KW-1185">Reference proteome</keyword>
<keyword evidence="4" id="KW-0482">Metalloprotease</keyword>
<dbReference type="GO" id="GO:0046872">
    <property type="term" value="F:metal ion binding"/>
    <property type="evidence" value="ECO:0007669"/>
    <property type="project" value="UniProtKB-KW"/>
</dbReference>
<keyword evidence="3 8" id="KW-0378">Hydrolase</keyword>
<dbReference type="InterPro" id="IPR000587">
    <property type="entry name" value="Creatinase_N"/>
</dbReference>
<evidence type="ECO:0000256" key="5">
    <source>
        <dbReference type="RuleBase" id="RU000590"/>
    </source>
</evidence>
<dbReference type="PANTHER" id="PTHR46112">
    <property type="entry name" value="AMINOPEPTIDASE"/>
    <property type="match status" value="1"/>
</dbReference>
<comment type="similarity">
    <text evidence="5">Belongs to the peptidase M24B family.</text>
</comment>
<dbReference type="InterPro" id="IPR036005">
    <property type="entry name" value="Creatinase/aminopeptidase-like"/>
</dbReference>
<dbReference type="GO" id="GO:0102009">
    <property type="term" value="F:proline dipeptidase activity"/>
    <property type="evidence" value="ECO:0007669"/>
    <property type="project" value="UniProtKB-EC"/>
</dbReference>